<organism evidence="3 4">
    <name type="scientific">Actinomadura litoris</name>
    <dbReference type="NCBI Taxonomy" id="2678616"/>
    <lineage>
        <taxon>Bacteria</taxon>
        <taxon>Bacillati</taxon>
        <taxon>Actinomycetota</taxon>
        <taxon>Actinomycetes</taxon>
        <taxon>Streptosporangiales</taxon>
        <taxon>Thermomonosporaceae</taxon>
        <taxon>Actinomadura</taxon>
    </lineage>
</organism>
<dbReference type="Proteomes" id="UP000432015">
    <property type="component" value="Unassembled WGS sequence"/>
</dbReference>
<evidence type="ECO:0000313" key="4">
    <source>
        <dbReference type="Proteomes" id="UP000432015"/>
    </source>
</evidence>
<dbReference type="PANTHER" id="PTHR38441">
    <property type="entry name" value="INTEGRAL MEMBRANE PROTEIN-RELATED"/>
    <property type="match status" value="1"/>
</dbReference>
<evidence type="ECO:0000256" key="1">
    <source>
        <dbReference type="SAM" id="MobiDB-lite"/>
    </source>
</evidence>
<name>A0A7K1KVW1_9ACTN</name>
<feature type="transmembrane region" description="Helical" evidence="2">
    <location>
        <begin position="12"/>
        <end position="31"/>
    </location>
</feature>
<accession>A0A7K1KVW1</accession>
<reference evidence="3 4" key="1">
    <citation type="submission" date="2019-11" db="EMBL/GenBank/DDBJ databases">
        <authorList>
            <person name="Cao P."/>
        </authorList>
    </citation>
    <scope>NUCLEOTIDE SEQUENCE [LARGE SCALE GENOMIC DNA]</scope>
    <source>
        <strain evidence="3 4">NEAU-AAG5</strain>
    </source>
</reference>
<feature type="region of interest" description="Disordered" evidence="1">
    <location>
        <begin position="86"/>
        <end position="126"/>
    </location>
</feature>
<dbReference type="InterPro" id="IPR007436">
    <property type="entry name" value="DUF485"/>
</dbReference>
<keyword evidence="4" id="KW-1185">Reference proteome</keyword>
<proteinExistence type="predicted"/>
<evidence type="ECO:0000313" key="3">
    <source>
        <dbReference type="EMBL" id="MUN36331.1"/>
    </source>
</evidence>
<feature type="compositionally biased region" description="Basic and acidic residues" evidence="1">
    <location>
        <begin position="102"/>
        <end position="120"/>
    </location>
</feature>
<feature type="transmembrane region" description="Helical" evidence="2">
    <location>
        <begin position="51"/>
        <end position="72"/>
    </location>
</feature>
<dbReference type="AlphaFoldDB" id="A0A7K1KVW1"/>
<sequence length="126" mass="14212">MRQSPEFERLRLAFRRFVFPMTVAFLIWYLLYVVLSAYARGFMGHKLFGEINVALVFGLLQFVSTFLIAWLYERYARGTLEPLASSVRDTRTGGGAGATAVKDLKKGETKTETKSETKSESEEDGA</sequence>
<evidence type="ECO:0000256" key="2">
    <source>
        <dbReference type="SAM" id="Phobius"/>
    </source>
</evidence>
<dbReference type="Pfam" id="PF04341">
    <property type="entry name" value="DUF485"/>
    <property type="match status" value="1"/>
</dbReference>
<protein>
    <submittedName>
        <fullName evidence="3">DUF485 domain-containing protein</fullName>
    </submittedName>
</protein>
<keyword evidence="2" id="KW-0812">Transmembrane</keyword>
<keyword evidence="2" id="KW-1133">Transmembrane helix</keyword>
<dbReference type="EMBL" id="WOFH01000002">
    <property type="protein sequence ID" value="MUN36331.1"/>
    <property type="molecule type" value="Genomic_DNA"/>
</dbReference>
<comment type="caution">
    <text evidence="3">The sequence shown here is derived from an EMBL/GenBank/DDBJ whole genome shotgun (WGS) entry which is preliminary data.</text>
</comment>
<dbReference type="RefSeq" id="WP_156215354.1">
    <property type="nucleotide sequence ID" value="NZ_WOFH01000002.1"/>
</dbReference>
<gene>
    <name evidence="3" type="ORF">GNZ18_06920</name>
</gene>
<keyword evidence="2" id="KW-0472">Membrane</keyword>
<dbReference type="PANTHER" id="PTHR38441:SF1">
    <property type="entry name" value="MEMBRANE PROTEIN"/>
    <property type="match status" value="1"/>
</dbReference>